<keyword evidence="3 5" id="KW-0863">Zinc-finger</keyword>
<reference evidence="7" key="1">
    <citation type="submission" date="2022-01" db="EMBL/GenBank/DDBJ databases">
        <authorList>
            <person name="King R."/>
        </authorList>
    </citation>
    <scope>NUCLEOTIDE SEQUENCE</scope>
</reference>
<dbReference type="OrthoDB" id="3069995at2759"/>
<keyword evidence="4" id="KW-0862">Zinc</keyword>
<evidence type="ECO:0000313" key="8">
    <source>
        <dbReference type="Proteomes" id="UP001153620"/>
    </source>
</evidence>
<keyword evidence="1" id="KW-0479">Metal-binding</keyword>
<accession>A0A9N9RNG5</accession>
<dbReference type="EMBL" id="OU895878">
    <property type="protein sequence ID" value="CAG9801695.1"/>
    <property type="molecule type" value="Genomic_DNA"/>
</dbReference>
<protein>
    <recommendedName>
        <fullName evidence="6">C2H2-type domain-containing protein</fullName>
    </recommendedName>
</protein>
<dbReference type="Pfam" id="PF12874">
    <property type="entry name" value="zf-met"/>
    <property type="match status" value="1"/>
</dbReference>
<evidence type="ECO:0000256" key="4">
    <source>
        <dbReference type="ARBA" id="ARBA00022833"/>
    </source>
</evidence>
<keyword evidence="8" id="KW-1185">Reference proteome</keyword>
<name>A0A9N9RNG5_9DIPT</name>
<proteinExistence type="predicted"/>
<dbReference type="GO" id="GO:0008270">
    <property type="term" value="F:zinc ion binding"/>
    <property type="evidence" value="ECO:0007669"/>
    <property type="project" value="UniProtKB-KW"/>
</dbReference>
<dbReference type="PROSITE" id="PS50157">
    <property type="entry name" value="ZINC_FINGER_C2H2_2"/>
    <property type="match status" value="1"/>
</dbReference>
<evidence type="ECO:0000256" key="3">
    <source>
        <dbReference type="ARBA" id="ARBA00022771"/>
    </source>
</evidence>
<keyword evidence="2" id="KW-0677">Repeat</keyword>
<dbReference type="AlphaFoldDB" id="A0A9N9RNG5"/>
<sequence length="251" mass="29282">MDLLELPIAILQEDGVYNDLSQQNGENSAAEMSQQKNNFIYDKGFFFCGHCGVRFSTKEEVMQHMTIHTVQDLKRMDCKFCEEEFISEGAYTQHLKTAHSNGPAFPCKKCRVILSSSKKLRDHMIFNHYSGKLFVCKICKAHYKDKKDFIQHENSVHFNLPYECDFDGKKYARKPNLINHMITSHMIDFELFKCEECPYTSKLKYLINIHKKTRHSKIAFACSYAGCSFVTANKLYLSQHRSKVHDKKTFE</sequence>
<evidence type="ECO:0000259" key="6">
    <source>
        <dbReference type="PROSITE" id="PS50157"/>
    </source>
</evidence>
<dbReference type="Pfam" id="PF00096">
    <property type="entry name" value="zf-C2H2"/>
    <property type="match status" value="1"/>
</dbReference>
<dbReference type="InterPro" id="IPR013087">
    <property type="entry name" value="Znf_C2H2_type"/>
</dbReference>
<dbReference type="PANTHER" id="PTHR24379:SF121">
    <property type="entry name" value="C2H2-TYPE DOMAIN-CONTAINING PROTEIN"/>
    <property type="match status" value="1"/>
</dbReference>
<dbReference type="PANTHER" id="PTHR24379">
    <property type="entry name" value="KRAB AND ZINC FINGER DOMAIN-CONTAINING"/>
    <property type="match status" value="1"/>
</dbReference>
<evidence type="ECO:0000256" key="5">
    <source>
        <dbReference type="PROSITE-ProRule" id="PRU00042"/>
    </source>
</evidence>
<dbReference type="SUPFAM" id="SSF57667">
    <property type="entry name" value="beta-beta-alpha zinc fingers"/>
    <property type="match status" value="2"/>
</dbReference>
<evidence type="ECO:0000256" key="1">
    <source>
        <dbReference type="ARBA" id="ARBA00022723"/>
    </source>
</evidence>
<dbReference type="Gene3D" id="3.30.160.60">
    <property type="entry name" value="Classic Zinc Finger"/>
    <property type="match status" value="3"/>
</dbReference>
<organism evidence="7 8">
    <name type="scientific">Chironomus riparius</name>
    <dbReference type="NCBI Taxonomy" id="315576"/>
    <lineage>
        <taxon>Eukaryota</taxon>
        <taxon>Metazoa</taxon>
        <taxon>Ecdysozoa</taxon>
        <taxon>Arthropoda</taxon>
        <taxon>Hexapoda</taxon>
        <taxon>Insecta</taxon>
        <taxon>Pterygota</taxon>
        <taxon>Neoptera</taxon>
        <taxon>Endopterygota</taxon>
        <taxon>Diptera</taxon>
        <taxon>Nematocera</taxon>
        <taxon>Chironomoidea</taxon>
        <taxon>Chironomidae</taxon>
        <taxon>Chironominae</taxon>
        <taxon>Chironomus</taxon>
    </lineage>
</organism>
<gene>
    <name evidence="7" type="ORF">CHIRRI_LOCUS4617</name>
</gene>
<dbReference type="PROSITE" id="PS00028">
    <property type="entry name" value="ZINC_FINGER_C2H2_1"/>
    <property type="match status" value="4"/>
</dbReference>
<dbReference type="Proteomes" id="UP001153620">
    <property type="component" value="Chromosome 2"/>
</dbReference>
<evidence type="ECO:0000313" key="7">
    <source>
        <dbReference type="EMBL" id="CAG9801695.1"/>
    </source>
</evidence>
<feature type="domain" description="C2H2-type" evidence="6">
    <location>
        <begin position="46"/>
        <end position="73"/>
    </location>
</feature>
<reference evidence="7" key="2">
    <citation type="submission" date="2022-10" db="EMBL/GenBank/DDBJ databases">
        <authorList>
            <consortium name="ENA_rothamsted_submissions"/>
            <consortium name="culmorum"/>
            <person name="King R."/>
        </authorList>
    </citation>
    <scope>NUCLEOTIDE SEQUENCE</scope>
</reference>
<dbReference type="InterPro" id="IPR036236">
    <property type="entry name" value="Znf_C2H2_sf"/>
</dbReference>
<evidence type="ECO:0000256" key="2">
    <source>
        <dbReference type="ARBA" id="ARBA00022737"/>
    </source>
</evidence>
<dbReference type="SMART" id="SM00355">
    <property type="entry name" value="ZnF_C2H2"/>
    <property type="match status" value="7"/>
</dbReference>